<dbReference type="OrthoDB" id="2148490at2759"/>
<reference evidence="2" key="1">
    <citation type="journal article" date="2017" name="Nat. Ecol. Evol.">
        <title>Genome expansion and lineage-specific genetic innovations in the forest pathogenic fungi Armillaria.</title>
        <authorList>
            <person name="Sipos G."/>
            <person name="Prasanna A.N."/>
            <person name="Walter M.C."/>
            <person name="O'Connor E."/>
            <person name="Balint B."/>
            <person name="Krizsan K."/>
            <person name="Kiss B."/>
            <person name="Hess J."/>
            <person name="Varga T."/>
            <person name="Slot J."/>
            <person name="Riley R."/>
            <person name="Boka B."/>
            <person name="Rigling D."/>
            <person name="Barry K."/>
            <person name="Lee J."/>
            <person name="Mihaltcheva S."/>
            <person name="LaButti K."/>
            <person name="Lipzen A."/>
            <person name="Waldron R."/>
            <person name="Moloney N.M."/>
            <person name="Sperisen C."/>
            <person name="Kredics L."/>
            <person name="Vagvoelgyi C."/>
            <person name="Patrignani A."/>
            <person name="Fitzpatrick D."/>
            <person name="Nagy I."/>
            <person name="Doyle S."/>
            <person name="Anderson J.B."/>
            <person name="Grigoriev I.V."/>
            <person name="Gueldener U."/>
            <person name="Muensterkoetter M."/>
            <person name="Nagy L.G."/>
        </authorList>
    </citation>
    <scope>NUCLEOTIDE SEQUENCE [LARGE SCALE GENOMIC DNA]</scope>
    <source>
        <strain evidence="2">Ar21-2</strain>
    </source>
</reference>
<evidence type="ECO:0000313" key="2">
    <source>
        <dbReference type="Proteomes" id="UP000217790"/>
    </source>
</evidence>
<protein>
    <submittedName>
        <fullName evidence="1">Uncharacterized protein</fullName>
    </submittedName>
</protein>
<dbReference type="AlphaFoldDB" id="A0A2H3D2X2"/>
<dbReference type="EMBL" id="KZ293689">
    <property type="protein sequence ID" value="PBK85762.1"/>
    <property type="molecule type" value="Genomic_DNA"/>
</dbReference>
<organism evidence="1 2">
    <name type="scientific">Armillaria gallica</name>
    <name type="common">Bulbous honey fungus</name>
    <name type="synonym">Armillaria bulbosa</name>
    <dbReference type="NCBI Taxonomy" id="47427"/>
    <lineage>
        <taxon>Eukaryota</taxon>
        <taxon>Fungi</taxon>
        <taxon>Dikarya</taxon>
        <taxon>Basidiomycota</taxon>
        <taxon>Agaricomycotina</taxon>
        <taxon>Agaricomycetes</taxon>
        <taxon>Agaricomycetidae</taxon>
        <taxon>Agaricales</taxon>
        <taxon>Marasmiineae</taxon>
        <taxon>Physalacriaceae</taxon>
        <taxon>Armillaria</taxon>
    </lineage>
</organism>
<dbReference type="InParanoid" id="A0A2H3D2X2"/>
<name>A0A2H3D2X2_ARMGA</name>
<dbReference type="FunCoup" id="A0A2H3D2X2">
    <property type="interactions" value="366"/>
</dbReference>
<evidence type="ECO:0000313" key="1">
    <source>
        <dbReference type="EMBL" id="PBK85762.1"/>
    </source>
</evidence>
<dbReference type="Proteomes" id="UP000217790">
    <property type="component" value="Unassembled WGS sequence"/>
</dbReference>
<accession>A0A2H3D2X2</accession>
<keyword evidence="2" id="KW-1185">Reference proteome</keyword>
<dbReference type="STRING" id="47427.A0A2H3D2X2"/>
<proteinExistence type="predicted"/>
<dbReference type="OMA" id="ASPTWMN"/>
<gene>
    <name evidence="1" type="ORF">ARMGADRAFT_554394</name>
</gene>
<sequence>MLRLNPMATVRPRYVAPSKLNLQCKQNVRMFRMAEAPYEKIRSRTFAFQAPSCRSFSLWPSSLPTGDPEATDGTETLSLSSEILSTDMIAPLQLGDLATLGLAGYTPAGFYQAFLEAFNYTTGWSWFWTIVFGAVLSRVLAAPWFVDVSAYKRLSGMGQELARVQDIKDPARSVKAVRRIEERHAISLTGHTVGWAARVFMWTSTTWGAHAMCTLPVVQLTQGGGPWSLDLTAASPTWMNLALVGAFFSQSMLSSISVSPEDDGTVSIANVLLPLSAYGAVWALELPAFSLC</sequence>